<sequence>MKRPSPAKGADRDSRRCSPELAMAFDDGDARSREDGPLELLSSADDDGDDAPDDGSSVSPLQTPLTKTHFQIPQTNSKKVGKTSKAQSHVSKL</sequence>
<keyword evidence="3" id="KW-1185">Reference proteome</keyword>
<gene>
    <name evidence="2" type="ORF">TIFTF001_010401</name>
</gene>
<protein>
    <submittedName>
        <fullName evidence="2">Uncharacterized protein</fullName>
    </submittedName>
</protein>
<feature type="compositionally biased region" description="Acidic residues" evidence="1">
    <location>
        <begin position="44"/>
        <end position="53"/>
    </location>
</feature>
<dbReference type="EMBL" id="BTGU01000012">
    <property type="protein sequence ID" value="GMN41167.1"/>
    <property type="molecule type" value="Genomic_DNA"/>
</dbReference>
<evidence type="ECO:0000313" key="3">
    <source>
        <dbReference type="Proteomes" id="UP001187192"/>
    </source>
</evidence>
<dbReference type="AlphaFoldDB" id="A0AA87ZX80"/>
<evidence type="ECO:0000313" key="2">
    <source>
        <dbReference type="EMBL" id="GMN41167.1"/>
    </source>
</evidence>
<evidence type="ECO:0000256" key="1">
    <source>
        <dbReference type="SAM" id="MobiDB-lite"/>
    </source>
</evidence>
<accession>A0AA87ZX80</accession>
<dbReference type="Proteomes" id="UP001187192">
    <property type="component" value="Unassembled WGS sequence"/>
</dbReference>
<name>A0AA87ZX80_FICCA</name>
<comment type="caution">
    <text evidence="2">The sequence shown here is derived from an EMBL/GenBank/DDBJ whole genome shotgun (WGS) entry which is preliminary data.</text>
</comment>
<organism evidence="2 3">
    <name type="scientific">Ficus carica</name>
    <name type="common">Common fig</name>
    <dbReference type="NCBI Taxonomy" id="3494"/>
    <lineage>
        <taxon>Eukaryota</taxon>
        <taxon>Viridiplantae</taxon>
        <taxon>Streptophyta</taxon>
        <taxon>Embryophyta</taxon>
        <taxon>Tracheophyta</taxon>
        <taxon>Spermatophyta</taxon>
        <taxon>Magnoliopsida</taxon>
        <taxon>eudicotyledons</taxon>
        <taxon>Gunneridae</taxon>
        <taxon>Pentapetalae</taxon>
        <taxon>rosids</taxon>
        <taxon>fabids</taxon>
        <taxon>Rosales</taxon>
        <taxon>Moraceae</taxon>
        <taxon>Ficeae</taxon>
        <taxon>Ficus</taxon>
    </lineage>
</organism>
<feature type="compositionally biased region" description="Basic and acidic residues" evidence="1">
    <location>
        <begin position="9"/>
        <end position="18"/>
    </location>
</feature>
<feature type="compositionally biased region" description="Polar residues" evidence="1">
    <location>
        <begin position="61"/>
        <end position="93"/>
    </location>
</feature>
<feature type="region of interest" description="Disordered" evidence="1">
    <location>
        <begin position="1"/>
        <end position="93"/>
    </location>
</feature>
<proteinExistence type="predicted"/>
<reference evidence="2" key="1">
    <citation type="submission" date="2023-07" db="EMBL/GenBank/DDBJ databases">
        <title>draft genome sequence of fig (Ficus carica).</title>
        <authorList>
            <person name="Takahashi T."/>
            <person name="Nishimura K."/>
        </authorList>
    </citation>
    <scope>NUCLEOTIDE SEQUENCE</scope>
</reference>